<dbReference type="RefSeq" id="WP_130411826.1">
    <property type="nucleotide sequence ID" value="NZ_SHKX01000011.1"/>
</dbReference>
<keyword evidence="1" id="KW-0812">Transmembrane</keyword>
<feature type="transmembrane region" description="Helical" evidence="1">
    <location>
        <begin position="155"/>
        <end position="176"/>
    </location>
</feature>
<gene>
    <name evidence="3" type="ORF">EV700_1231</name>
</gene>
<dbReference type="Pfam" id="PF13579">
    <property type="entry name" value="Glyco_trans_4_4"/>
    <property type="match status" value="1"/>
</dbReference>
<accession>A0A4V6MG04</accession>
<dbReference type="PANTHER" id="PTHR45947">
    <property type="entry name" value="SULFOQUINOVOSYL TRANSFERASE SQD2"/>
    <property type="match status" value="1"/>
</dbReference>
<keyword evidence="3" id="KW-0808">Transferase</keyword>
<keyword evidence="1" id="KW-1133">Transmembrane helix</keyword>
<dbReference type="SUPFAM" id="SSF53756">
    <property type="entry name" value="UDP-Glycosyltransferase/glycogen phosphorylase"/>
    <property type="match status" value="1"/>
</dbReference>
<keyword evidence="4" id="KW-1185">Reference proteome</keyword>
<dbReference type="InterPro" id="IPR050194">
    <property type="entry name" value="Glycosyltransferase_grp1"/>
</dbReference>
<dbReference type="Pfam" id="PF13692">
    <property type="entry name" value="Glyco_trans_1_4"/>
    <property type="match status" value="1"/>
</dbReference>
<reference evidence="3 4" key="1">
    <citation type="submission" date="2019-02" db="EMBL/GenBank/DDBJ databases">
        <title>Genomic Encyclopedia of Type Strains, Phase IV (KMG-IV): sequencing the most valuable type-strain genomes for metagenomic binning, comparative biology and taxonomic classification.</title>
        <authorList>
            <person name="Goeker M."/>
        </authorList>
    </citation>
    <scope>NUCLEOTIDE SEQUENCE [LARGE SCALE GENOMIC DNA]</scope>
    <source>
        <strain evidence="3 4">DSM 105135</strain>
    </source>
</reference>
<feature type="domain" description="Glycosyltransferase subfamily 4-like N-terminal" evidence="2">
    <location>
        <begin position="17"/>
        <end position="187"/>
    </location>
</feature>
<evidence type="ECO:0000259" key="2">
    <source>
        <dbReference type="Pfam" id="PF13579"/>
    </source>
</evidence>
<protein>
    <submittedName>
        <fullName evidence="3">Glycosyltransferase involved in cell wall biosynthesis</fullName>
    </submittedName>
</protein>
<name>A0A4V6MG04_9GAMM</name>
<dbReference type="InterPro" id="IPR028098">
    <property type="entry name" value="Glyco_trans_4-like_N"/>
</dbReference>
<sequence length="414" mass="45808">MKILIVSQYFWPETFIINQLAIHLADQGAQVDVFTGKPNYPAGKIFEGYQSSGVLNEVYAGKVNVYRAPLRPRFSGRAKDLLLNYLSFVVSGLRYFPGFARGKEYDFIFVFATSPITAVIPAIPLKYKCNSSLVVWVQDLWPESLSATGFIKNRVALWLVGLMVRAIYFFADMILVQSKAFESQVAKYASLNKVSYYPNSIDPLSMASETNAALPDDIERVLRERFCLVFAGNIGHAQAVGVIIAAARKLIDLPEICFVLVGSGSMSEWVQSEARKYNLNNVILAGRYPIGVMSRFYDGAKGLLVTLKSDPVLDLTVPSKVQAYLASRRPILGALNGEGARVIVESGGGLVAPADDPEAFVRSIRAFYAMSDEERDAMGAAGHRYFENNFDMKQQVEKLVELFKVGLDEGRNLS</sequence>
<dbReference type="Gene3D" id="3.40.50.2000">
    <property type="entry name" value="Glycogen Phosphorylase B"/>
    <property type="match status" value="2"/>
</dbReference>
<dbReference type="AlphaFoldDB" id="A0A4V6MG04"/>
<keyword evidence="1" id="KW-0472">Membrane</keyword>
<dbReference type="CDD" id="cd03794">
    <property type="entry name" value="GT4_WbuB-like"/>
    <property type="match status" value="1"/>
</dbReference>
<dbReference type="EMBL" id="SHKX01000011">
    <property type="protein sequence ID" value="RZU46846.1"/>
    <property type="molecule type" value="Genomic_DNA"/>
</dbReference>
<evidence type="ECO:0000313" key="4">
    <source>
        <dbReference type="Proteomes" id="UP000292423"/>
    </source>
</evidence>
<proteinExistence type="predicted"/>
<dbReference type="Proteomes" id="UP000292423">
    <property type="component" value="Unassembled WGS sequence"/>
</dbReference>
<evidence type="ECO:0000313" key="3">
    <source>
        <dbReference type="EMBL" id="RZU46846.1"/>
    </source>
</evidence>
<dbReference type="PANTHER" id="PTHR45947:SF3">
    <property type="entry name" value="SULFOQUINOVOSYL TRANSFERASE SQD2"/>
    <property type="match status" value="1"/>
</dbReference>
<dbReference type="OrthoDB" id="9787293at2"/>
<feature type="transmembrane region" description="Helical" evidence="1">
    <location>
        <begin position="105"/>
        <end position="123"/>
    </location>
</feature>
<evidence type="ECO:0000256" key="1">
    <source>
        <dbReference type="SAM" id="Phobius"/>
    </source>
</evidence>
<organism evidence="3 4">
    <name type="scientific">Fluviicoccus keumensis</name>
    <dbReference type="NCBI Taxonomy" id="1435465"/>
    <lineage>
        <taxon>Bacteria</taxon>
        <taxon>Pseudomonadati</taxon>
        <taxon>Pseudomonadota</taxon>
        <taxon>Gammaproteobacteria</taxon>
        <taxon>Moraxellales</taxon>
        <taxon>Moraxellaceae</taxon>
        <taxon>Fluviicoccus</taxon>
    </lineage>
</organism>
<feature type="transmembrane region" description="Helical" evidence="1">
    <location>
        <begin position="81"/>
        <end position="99"/>
    </location>
</feature>
<dbReference type="GO" id="GO:0016758">
    <property type="term" value="F:hexosyltransferase activity"/>
    <property type="evidence" value="ECO:0007669"/>
    <property type="project" value="TreeGrafter"/>
</dbReference>
<comment type="caution">
    <text evidence="3">The sequence shown here is derived from an EMBL/GenBank/DDBJ whole genome shotgun (WGS) entry which is preliminary data.</text>
</comment>